<feature type="region of interest" description="Disordered" evidence="1">
    <location>
        <begin position="1"/>
        <end position="98"/>
    </location>
</feature>
<accession>J3L2X8</accession>
<sequence>MIGHHQGPTSPFLTKKKNNTTQVSHARTGLETEKYNCHMHVYTPRGPEAKHQGTPRQKRSSSSEPQQLQATERGTQRRIEPASRLHRNARNRDDITKS</sequence>
<proteinExistence type="predicted"/>
<feature type="compositionally biased region" description="Polar residues" evidence="1">
    <location>
        <begin position="60"/>
        <end position="73"/>
    </location>
</feature>
<dbReference type="Proteomes" id="UP000006038">
    <property type="component" value="Chromosome 1"/>
</dbReference>
<reference evidence="2" key="2">
    <citation type="submission" date="2013-04" db="UniProtKB">
        <authorList>
            <consortium name="EnsemblPlants"/>
        </authorList>
    </citation>
    <scope>IDENTIFICATION</scope>
</reference>
<feature type="compositionally biased region" description="Basic and acidic residues" evidence="1">
    <location>
        <begin position="74"/>
        <end position="83"/>
    </location>
</feature>
<name>J3L2X8_ORYBR</name>
<evidence type="ECO:0000313" key="3">
    <source>
        <dbReference type="Proteomes" id="UP000006038"/>
    </source>
</evidence>
<reference evidence="2" key="1">
    <citation type="journal article" date="2013" name="Nat. Commun.">
        <title>Whole-genome sequencing of Oryza brachyantha reveals mechanisms underlying Oryza genome evolution.</title>
        <authorList>
            <person name="Chen J."/>
            <person name="Huang Q."/>
            <person name="Gao D."/>
            <person name="Wang J."/>
            <person name="Lang Y."/>
            <person name="Liu T."/>
            <person name="Li B."/>
            <person name="Bai Z."/>
            <person name="Luis Goicoechea J."/>
            <person name="Liang C."/>
            <person name="Chen C."/>
            <person name="Zhang W."/>
            <person name="Sun S."/>
            <person name="Liao Y."/>
            <person name="Zhang X."/>
            <person name="Yang L."/>
            <person name="Song C."/>
            <person name="Wang M."/>
            <person name="Shi J."/>
            <person name="Liu G."/>
            <person name="Liu J."/>
            <person name="Zhou H."/>
            <person name="Zhou W."/>
            <person name="Yu Q."/>
            <person name="An N."/>
            <person name="Chen Y."/>
            <person name="Cai Q."/>
            <person name="Wang B."/>
            <person name="Liu B."/>
            <person name="Min J."/>
            <person name="Huang Y."/>
            <person name="Wu H."/>
            <person name="Li Z."/>
            <person name="Zhang Y."/>
            <person name="Yin Y."/>
            <person name="Song W."/>
            <person name="Jiang J."/>
            <person name="Jackson S.A."/>
            <person name="Wing R.A."/>
            <person name="Wang J."/>
            <person name="Chen M."/>
        </authorList>
    </citation>
    <scope>NUCLEOTIDE SEQUENCE [LARGE SCALE GENOMIC DNA]</scope>
    <source>
        <strain evidence="2">cv. IRGC 101232</strain>
    </source>
</reference>
<evidence type="ECO:0000313" key="2">
    <source>
        <dbReference type="EnsemblPlants" id="OB01G35840.1"/>
    </source>
</evidence>
<dbReference type="EnsemblPlants" id="OB01G35840.1">
    <property type="protein sequence ID" value="OB01G35840.1"/>
    <property type="gene ID" value="OB01G35840"/>
</dbReference>
<organism evidence="2">
    <name type="scientific">Oryza brachyantha</name>
    <name type="common">malo sina</name>
    <dbReference type="NCBI Taxonomy" id="4533"/>
    <lineage>
        <taxon>Eukaryota</taxon>
        <taxon>Viridiplantae</taxon>
        <taxon>Streptophyta</taxon>
        <taxon>Embryophyta</taxon>
        <taxon>Tracheophyta</taxon>
        <taxon>Spermatophyta</taxon>
        <taxon>Magnoliopsida</taxon>
        <taxon>Liliopsida</taxon>
        <taxon>Poales</taxon>
        <taxon>Poaceae</taxon>
        <taxon>BOP clade</taxon>
        <taxon>Oryzoideae</taxon>
        <taxon>Oryzeae</taxon>
        <taxon>Oryzinae</taxon>
        <taxon>Oryza</taxon>
    </lineage>
</organism>
<dbReference type="AlphaFoldDB" id="J3L2X8"/>
<evidence type="ECO:0000256" key="1">
    <source>
        <dbReference type="SAM" id="MobiDB-lite"/>
    </source>
</evidence>
<dbReference type="Gramene" id="OB01G35840.1">
    <property type="protein sequence ID" value="OB01G35840.1"/>
    <property type="gene ID" value="OB01G35840"/>
</dbReference>
<keyword evidence="3" id="KW-1185">Reference proteome</keyword>
<dbReference type="HOGENOM" id="CLU_2339673_0_0_1"/>
<protein>
    <submittedName>
        <fullName evidence="2">Uncharacterized protein</fullName>
    </submittedName>
</protein>